<feature type="compositionally biased region" description="Low complexity" evidence="1">
    <location>
        <begin position="61"/>
        <end position="71"/>
    </location>
</feature>
<gene>
    <name evidence="2" type="ORF">EZV62_020675</name>
</gene>
<accession>A0A5C7HF11</accession>
<dbReference type="Proteomes" id="UP000323000">
    <property type="component" value="Chromosome 9"/>
</dbReference>
<reference evidence="3" key="1">
    <citation type="journal article" date="2019" name="Gigascience">
        <title>De novo genome assembly of the endangered Acer yangbiense, a plant species with extremely small populations endemic to Yunnan Province, China.</title>
        <authorList>
            <person name="Yang J."/>
            <person name="Wariss H.M."/>
            <person name="Tao L."/>
            <person name="Zhang R."/>
            <person name="Yun Q."/>
            <person name="Hollingsworth P."/>
            <person name="Dao Z."/>
            <person name="Luo G."/>
            <person name="Guo H."/>
            <person name="Ma Y."/>
            <person name="Sun W."/>
        </authorList>
    </citation>
    <scope>NUCLEOTIDE SEQUENCE [LARGE SCALE GENOMIC DNA]</scope>
    <source>
        <strain evidence="3">cv. Malutang</strain>
    </source>
</reference>
<evidence type="ECO:0000256" key="1">
    <source>
        <dbReference type="SAM" id="MobiDB-lite"/>
    </source>
</evidence>
<organism evidence="2 3">
    <name type="scientific">Acer yangbiense</name>
    <dbReference type="NCBI Taxonomy" id="1000413"/>
    <lineage>
        <taxon>Eukaryota</taxon>
        <taxon>Viridiplantae</taxon>
        <taxon>Streptophyta</taxon>
        <taxon>Embryophyta</taxon>
        <taxon>Tracheophyta</taxon>
        <taxon>Spermatophyta</taxon>
        <taxon>Magnoliopsida</taxon>
        <taxon>eudicotyledons</taxon>
        <taxon>Gunneridae</taxon>
        <taxon>Pentapetalae</taxon>
        <taxon>rosids</taxon>
        <taxon>malvids</taxon>
        <taxon>Sapindales</taxon>
        <taxon>Sapindaceae</taxon>
        <taxon>Hippocastanoideae</taxon>
        <taxon>Acereae</taxon>
        <taxon>Acer</taxon>
    </lineage>
</organism>
<sequence>MASASKKTTLSSSCCSSPAIDSSTNLPRKAGPVTLVQDWSLPSTDQPPPPPPKTLIQPVDSVSSISSNPSSKATPPLHPMHKQKLHQISFQDWCEGEMAMQLRGSCRRVRQYRQEP</sequence>
<keyword evidence="3" id="KW-1185">Reference proteome</keyword>
<name>A0A5C7HF11_9ROSI</name>
<dbReference type="AlphaFoldDB" id="A0A5C7HF11"/>
<evidence type="ECO:0000313" key="2">
    <source>
        <dbReference type="EMBL" id="TXG55419.1"/>
    </source>
</evidence>
<feature type="region of interest" description="Disordered" evidence="1">
    <location>
        <begin position="1"/>
        <end position="84"/>
    </location>
</feature>
<protein>
    <submittedName>
        <fullName evidence="2">Uncharacterized protein</fullName>
    </submittedName>
</protein>
<feature type="compositionally biased region" description="Low complexity" evidence="1">
    <location>
        <begin position="1"/>
        <end position="24"/>
    </location>
</feature>
<proteinExistence type="predicted"/>
<dbReference type="EMBL" id="VAHF01000009">
    <property type="protein sequence ID" value="TXG55419.1"/>
    <property type="molecule type" value="Genomic_DNA"/>
</dbReference>
<comment type="caution">
    <text evidence="2">The sequence shown here is derived from an EMBL/GenBank/DDBJ whole genome shotgun (WGS) entry which is preliminary data.</text>
</comment>
<evidence type="ECO:0000313" key="3">
    <source>
        <dbReference type="Proteomes" id="UP000323000"/>
    </source>
</evidence>